<dbReference type="Proteomes" id="UP001140091">
    <property type="component" value="Unassembled WGS sequence"/>
</dbReference>
<evidence type="ECO:0000313" key="3">
    <source>
        <dbReference type="Proteomes" id="UP001140091"/>
    </source>
</evidence>
<protein>
    <recommendedName>
        <fullName evidence="1">NAD(P)-binding domain-containing protein</fullName>
    </recommendedName>
</protein>
<organism evidence="2 3">
    <name type="scientific">Candolleomyces eurysporus</name>
    <dbReference type="NCBI Taxonomy" id="2828524"/>
    <lineage>
        <taxon>Eukaryota</taxon>
        <taxon>Fungi</taxon>
        <taxon>Dikarya</taxon>
        <taxon>Basidiomycota</taxon>
        <taxon>Agaricomycotina</taxon>
        <taxon>Agaricomycetes</taxon>
        <taxon>Agaricomycetidae</taxon>
        <taxon>Agaricales</taxon>
        <taxon>Agaricineae</taxon>
        <taxon>Psathyrellaceae</taxon>
        <taxon>Candolleomyces</taxon>
    </lineage>
</organism>
<dbReference type="Gene3D" id="3.40.50.720">
    <property type="entry name" value="NAD(P)-binding Rossmann-like Domain"/>
    <property type="match status" value="1"/>
</dbReference>
<dbReference type="Gene3D" id="3.90.25.10">
    <property type="entry name" value="UDP-galactose 4-epimerase, domain 1"/>
    <property type="match status" value="1"/>
</dbReference>
<feature type="domain" description="NAD(P)-binding" evidence="1">
    <location>
        <begin position="7"/>
        <end position="178"/>
    </location>
</feature>
<dbReference type="PANTHER" id="PTHR43162">
    <property type="match status" value="1"/>
</dbReference>
<feature type="non-terminal residue" evidence="2">
    <location>
        <position position="1"/>
    </location>
</feature>
<accession>A0A9W8J9F3</accession>
<reference evidence="2" key="1">
    <citation type="submission" date="2022-06" db="EMBL/GenBank/DDBJ databases">
        <title>Genome Sequence of Candolleomyces eurysporus.</title>
        <authorList>
            <person name="Buettner E."/>
        </authorList>
    </citation>
    <scope>NUCLEOTIDE SEQUENCE</scope>
    <source>
        <strain evidence="2">VTCC 930004</strain>
    </source>
</reference>
<dbReference type="PANTHER" id="PTHR43162:SF1">
    <property type="entry name" value="PRESTALK A DIFFERENTIATION PROTEIN A"/>
    <property type="match status" value="1"/>
</dbReference>
<dbReference type="OrthoDB" id="419598at2759"/>
<evidence type="ECO:0000313" key="2">
    <source>
        <dbReference type="EMBL" id="KAJ2928694.1"/>
    </source>
</evidence>
<name>A0A9W8J9F3_9AGAR</name>
<proteinExistence type="predicted"/>
<dbReference type="Pfam" id="PF13460">
    <property type="entry name" value="NAD_binding_10"/>
    <property type="match status" value="1"/>
</dbReference>
<dbReference type="EMBL" id="JANBPK010000920">
    <property type="protein sequence ID" value="KAJ2928694.1"/>
    <property type="molecule type" value="Genomic_DNA"/>
</dbReference>
<keyword evidence="3" id="KW-1185">Reference proteome</keyword>
<evidence type="ECO:0000259" key="1">
    <source>
        <dbReference type="Pfam" id="PF13460"/>
    </source>
</evidence>
<dbReference type="InterPro" id="IPR051604">
    <property type="entry name" value="Ergot_Alk_Oxidoreductase"/>
</dbReference>
<gene>
    <name evidence="2" type="ORF">H1R20_g8397</name>
</gene>
<dbReference type="AlphaFoldDB" id="A0A9W8J9F3"/>
<sequence length="279" mass="30753">MSTLLTGGTSQVGLALAKRLKAAGSDVIFGTRSPSKVPSGYKHVLLDWSDPSTFGNPFNTTDRIDNVYILPPPRTFNSLEATKPLIDFAIEKGVKRFVLMSATVIEKGGFGAGKIHEYLDSKSVDYFVLRPTWFIENLFNGQAYAIREHGELITAVPKGRIPFISIEDIAQAAFEYITQGSSTKDKLIIGPESLTYNEVAQILTEVIGRPITHKAISAEEQQARYISFGLPLEFARFLASEEFKTDSGTEASLVTANNKFVGKFTVRDVLENNKAFWSS</sequence>
<dbReference type="SUPFAM" id="SSF51735">
    <property type="entry name" value="NAD(P)-binding Rossmann-fold domains"/>
    <property type="match status" value="1"/>
</dbReference>
<dbReference type="InterPro" id="IPR016040">
    <property type="entry name" value="NAD(P)-bd_dom"/>
</dbReference>
<dbReference type="InterPro" id="IPR036291">
    <property type="entry name" value="NAD(P)-bd_dom_sf"/>
</dbReference>
<comment type="caution">
    <text evidence="2">The sequence shown here is derived from an EMBL/GenBank/DDBJ whole genome shotgun (WGS) entry which is preliminary data.</text>
</comment>